<reference evidence="2 3" key="1">
    <citation type="submission" date="2019-02" db="EMBL/GenBank/DDBJ databases">
        <title>Deep-cultivation of Planctomycetes and their phenomic and genomic characterization uncovers novel biology.</title>
        <authorList>
            <person name="Wiegand S."/>
            <person name="Jogler M."/>
            <person name="Boedeker C."/>
            <person name="Pinto D."/>
            <person name="Vollmers J."/>
            <person name="Rivas-Marin E."/>
            <person name="Kohn T."/>
            <person name="Peeters S.H."/>
            <person name="Heuer A."/>
            <person name="Rast P."/>
            <person name="Oberbeckmann S."/>
            <person name="Bunk B."/>
            <person name="Jeske O."/>
            <person name="Meyerdierks A."/>
            <person name="Storesund J.E."/>
            <person name="Kallscheuer N."/>
            <person name="Luecker S."/>
            <person name="Lage O.M."/>
            <person name="Pohl T."/>
            <person name="Merkel B.J."/>
            <person name="Hornburger P."/>
            <person name="Mueller R.-W."/>
            <person name="Bruemmer F."/>
            <person name="Labrenz M."/>
            <person name="Spormann A.M."/>
            <person name="Op Den Camp H."/>
            <person name="Overmann J."/>
            <person name="Amann R."/>
            <person name="Jetten M.S.M."/>
            <person name="Mascher T."/>
            <person name="Medema M.H."/>
            <person name="Devos D.P."/>
            <person name="Kaster A.-K."/>
            <person name="Ovreas L."/>
            <person name="Rohde M."/>
            <person name="Galperin M.Y."/>
            <person name="Jogler C."/>
        </authorList>
    </citation>
    <scope>NUCLEOTIDE SEQUENCE [LARGE SCALE GENOMIC DNA]</scope>
    <source>
        <strain evidence="2 3">Pla100</strain>
    </source>
</reference>
<keyword evidence="1" id="KW-0812">Transmembrane</keyword>
<evidence type="ECO:0000256" key="1">
    <source>
        <dbReference type="SAM" id="Phobius"/>
    </source>
</evidence>
<comment type="caution">
    <text evidence="2">The sequence shown here is derived from an EMBL/GenBank/DDBJ whole genome shotgun (WGS) entry which is preliminary data.</text>
</comment>
<organism evidence="2 3">
    <name type="scientific">Neorhodopirellula pilleata</name>
    <dbReference type="NCBI Taxonomy" id="2714738"/>
    <lineage>
        <taxon>Bacteria</taxon>
        <taxon>Pseudomonadati</taxon>
        <taxon>Planctomycetota</taxon>
        <taxon>Planctomycetia</taxon>
        <taxon>Pirellulales</taxon>
        <taxon>Pirellulaceae</taxon>
        <taxon>Neorhodopirellula</taxon>
    </lineage>
</organism>
<evidence type="ECO:0008006" key="4">
    <source>
        <dbReference type="Google" id="ProtNLM"/>
    </source>
</evidence>
<keyword evidence="1" id="KW-0472">Membrane</keyword>
<feature type="transmembrane region" description="Helical" evidence="1">
    <location>
        <begin position="76"/>
        <end position="96"/>
    </location>
</feature>
<dbReference type="EMBL" id="SJPM01000006">
    <property type="protein sequence ID" value="TWT95461.1"/>
    <property type="molecule type" value="Genomic_DNA"/>
</dbReference>
<protein>
    <recommendedName>
        <fullName evidence="4">Transmembrane protein</fullName>
    </recommendedName>
</protein>
<feature type="transmembrane region" description="Helical" evidence="1">
    <location>
        <begin position="36"/>
        <end position="56"/>
    </location>
</feature>
<gene>
    <name evidence="2" type="ORF">Pla100_31020</name>
</gene>
<evidence type="ECO:0000313" key="2">
    <source>
        <dbReference type="EMBL" id="TWT95461.1"/>
    </source>
</evidence>
<proteinExistence type="predicted"/>
<evidence type="ECO:0000313" key="3">
    <source>
        <dbReference type="Proteomes" id="UP000316213"/>
    </source>
</evidence>
<keyword evidence="3" id="KW-1185">Reference proteome</keyword>
<accession>A0A5C6A8V2</accession>
<dbReference type="AlphaFoldDB" id="A0A5C6A8V2"/>
<feature type="transmembrane region" description="Helical" evidence="1">
    <location>
        <begin position="6"/>
        <end position="24"/>
    </location>
</feature>
<dbReference type="Proteomes" id="UP000316213">
    <property type="component" value="Unassembled WGS sequence"/>
</dbReference>
<name>A0A5C6A8V2_9BACT</name>
<sequence length="124" mass="14055">MPSLVIYGILVPAIFIFFAFINVFPERVQRTELPNYPAGVLFVIWAAYFVFAGLVFRSFPAESNFDDHSRYTRAVHIALLFVYTLLSLACIFPNCFGRSDLVSSTYQISSPSSRILATRLTKML</sequence>
<keyword evidence="1" id="KW-1133">Transmembrane helix</keyword>